<dbReference type="EMBL" id="QTSX02004391">
    <property type="protein sequence ID" value="KAJ9065020.1"/>
    <property type="molecule type" value="Genomic_DNA"/>
</dbReference>
<gene>
    <name evidence="1" type="ORF">DSO57_1024333</name>
</gene>
<accession>A0ACC2SRN9</accession>
<proteinExistence type="predicted"/>
<name>A0ACC2SRN9_9FUNG</name>
<reference evidence="1" key="1">
    <citation type="submission" date="2022-04" db="EMBL/GenBank/DDBJ databases">
        <title>Genome of the entomopathogenic fungus Entomophthora muscae.</title>
        <authorList>
            <person name="Elya C."/>
            <person name="Lovett B.R."/>
            <person name="Lee E."/>
            <person name="Macias A.M."/>
            <person name="Hajek A.E."/>
            <person name="De Bivort B.L."/>
            <person name="Kasson M.T."/>
            <person name="De Fine Licht H.H."/>
            <person name="Stajich J.E."/>
        </authorList>
    </citation>
    <scope>NUCLEOTIDE SEQUENCE</scope>
    <source>
        <strain evidence="1">Berkeley</strain>
    </source>
</reference>
<evidence type="ECO:0000313" key="2">
    <source>
        <dbReference type="Proteomes" id="UP001165960"/>
    </source>
</evidence>
<evidence type="ECO:0000313" key="1">
    <source>
        <dbReference type="EMBL" id="KAJ9065020.1"/>
    </source>
</evidence>
<organism evidence="1 2">
    <name type="scientific">Entomophthora muscae</name>
    <dbReference type="NCBI Taxonomy" id="34485"/>
    <lineage>
        <taxon>Eukaryota</taxon>
        <taxon>Fungi</taxon>
        <taxon>Fungi incertae sedis</taxon>
        <taxon>Zoopagomycota</taxon>
        <taxon>Entomophthoromycotina</taxon>
        <taxon>Entomophthoromycetes</taxon>
        <taxon>Entomophthorales</taxon>
        <taxon>Entomophthoraceae</taxon>
        <taxon>Entomophthora</taxon>
    </lineage>
</organism>
<dbReference type="Proteomes" id="UP001165960">
    <property type="component" value="Unassembled WGS sequence"/>
</dbReference>
<sequence>MPDNRNHYKSPLFTKDLQPDDEEEESLSDIDEQEVQRWKEIQTLQKKVFEAICAESKQQLDSVLFCHNPSLILQVLVTFTYPNHDGLFHHDNDILKDAAELLGPSVLNLNALQSACMLGEEELALLIIDYVAKQSNIMSTKKVLYEFMSKVWGSGNTILHLASFMGMSNLVKRLIDLGANTNKKNERKYKAVDCADDDVTRALFLNIKEVVRYPVRRTMSVDGNSPRRRESVNFEPVFTKLQDKTLTLQRGKASHGKKASEYKSRRGNFNDASKKLSIVREDVITCVFDDGSLSPLNLARAQSLGFSESDSNDSLDLIDYNSINVSSTSGSSDKKVKCKVIFDAKTLALDYAKSGDYIELKRTLENEKYRESLLSDGEKSVFDIATRHLRLSLLHLASSYNHLSICKYLVENGAFVNPKDREGWTPIHCAAAEGHEAVVRLLLSVPSIVIHTLNVDDESPCDVAANDHIRGMLKENLVKKISLDFNTGSAKSLDESFCELQRATKIITACKGGDSGLLRPNRSLNFHRTATPSKPFSPPHSFSKPLDSVLSSSTNSSITTPSPDSKFNLQSKSYQFSFASF</sequence>
<comment type="caution">
    <text evidence="1">The sequence shown here is derived from an EMBL/GenBank/DDBJ whole genome shotgun (WGS) entry which is preliminary data.</text>
</comment>
<keyword evidence="2" id="KW-1185">Reference proteome</keyword>
<protein>
    <submittedName>
        <fullName evidence="1">Uncharacterized protein</fullName>
    </submittedName>
</protein>